<sequence length="68" mass="6720">MAVTNLSQVNAGISFGNGNSLYSGGVTMNANSTNSSSNGVMATSHSIGVAANSAAQNIVNVSANINYP</sequence>
<protein>
    <submittedName>
        <fullName evidence="1">Uncharacterized protein</fullName>
    </submittedName>
</protein>
<accession>A0A7C3UW72</accession>
<proteinExistence type="predicted"/>
<evidence type="ECO:0000313" key="1">
    <source>
        <dbReference type="EMBL" id="HGF33058.1"/>
    </source>
</evidence>
<dbReference type="EMBL" id="DTMF01000040">
    <property type="protein sequence ID" value="HGF33058.1"/>
    <property type="molecule type" value="Genomic_DNA"/>
</dbReference>
<dbReference type="AlphaFoldDB" id="A0A7C3UW72"/>
<reference evidence="1" key="1">
    <citation type="journal article" date="2020" name="mSystems">
        <title>Genome- and Community-Level Interaction Insights into Carbon Utilization and Element Cycling Functions of Hydrothermarchaeota in Hydrothermal Sediment.</title>
        <authorList>
            <person name="Zhou Z."/>
            <person name="Liu Y."/>
            <person name="Xu W."/>
            <person name="Pan J."/>
            <person name="Luo Z.H."/>
            <person name="Li M."/>
        </authorList>
    </citation>
    <scope>NUCLEOTIDE SEQUENCE [LARGE SCALE GENOMIC DNA]</scope>
    <source>
        <strain evidence="1">SpSt-897</strain>
    </source>
</reference>
<comment type="caution">
    <text evidence="1">The sequence shown here is derived from an EMBL/GenBank/DDBJ whole genome shotgun (WGS) entry which is preliminary data.</text>
</comment>
<name>A0A7C3UW72_9BACT</name>
<gene>
    <name evidence="1" type="ORF">ENW96_01540</name>
</gene>
<organism evidence="1">
    <name type="scientific">Desulfobacca acetoxidans</name>
    <dbReference type="NCBI Taxonomy" id="60893"/>
    <lineage>
        <taxon>Bacteria</taxon>
        <taxon>Pseudomonadati</taxon>
        <taxon>Thermodesulfobacteriota</taxon>
        <taxon>Desulfobaccia</taxon>
        <taxon>Desulfobaccales</taxon>
        <taxon>Desulfobaccaceae</taxon>
        <taxon>Desulfobacca</taxon>
    </lineage>
</organism>